<gene>
    <name evidence="3" type="ORF">GCM10023335_52590</name>
</gene>
<accession>A0ABP9J8P8</accession>
<feature type="region of interest" description="Disordered" evidence="1">
    <location>
        <begin position="325"/>
        <end position="401"/>
    </location>
</feature>
<name>A0ABP9J8P8_9ACTN</name>
<dbReference type="Proteomes" id="UP001501759">
    <property type="component" value="Unassembled WGS sequence"/>
</dbReference>
<keyword evidence="2" id="KW-0472">Membrane</keyword>
<evidence type="ECO:0008006" key="5">
    <source>
        <dbReference type="Google" id="ProtNLM"/>
    </source>
</evidence>
<sequence length="433" mass="44502">MANLRSPCFLFRRGDPSVRQHIRTSHLRVSAACVAAAAIAAVAPAVVASPAHAEEGEPSLVISSLPRTSPKPGEVYDKSVAITNKGTAAADGVTFRVRLTRGLDFPEEVEGCTYSTVQDQVRQALCELDTVIEPGASIETPVRFKALPNALMEAVQYGTSATGEEPGEGFSDSHRRLTLTADSSADLAAVGEDTEALAGNRQSITVRLRNEGPGWIQNQESDDQTALMVRIPKDTVATEVPKECAPFGIDGPNAPGGTPGKSTYVCWPADYTMDVGEELLFTFMLSIDDDARTTTGWVKATSAYDIHPFFDKNPANDKDTIRVAIPTDNEEDPTTGGSSTGGGSTDAGSTTGGGNHHEGQSTGGSGGGTGSTGSTSTGTSTGGSSTTGSVDGNLASTGSDGTPLIAAAAAATVALGGGLVLAVRRRRATAKPS</sequence>
<comment type="caution">
    <text evidence="3">The sequence shown here is derived from an EMBL/GenBank/DDBJ whole genome shotgun (WGS) entry which is preliminary data.</text>
</comment>
<organism evidence="3 4">
    <name type="scientific">Streptomyces siamensis</name>
    <dbReference type="NCBI Taxonomy" id="1274986"/>
    <lineage>
        <taxon>Bacteria</taxon>
        <taxon>Bacillati</taxon>
        <taxon>Actinomycetota</taxon>
        <taxon>Actinomycetes</taxon>
        <taxon>Kitasatosporales</taxon>
        <taxon>Streptomycetaceae</taxon>
        <taxon>Streptomyces</taxon>
    </lineage>
</organism>
<feature type="compositionally biased region" description="Gly residues" evidence="1">
    <location>
        <begin position="361"/>
        <end position="371"/>
    </location>
</feature>
<dbReference type="NCBIfam" id="TIGR01167">
    <property type="entry name" value="LPXTG_anchor"/>
    <property type="match status" value="1"/>
</dbReference>
<feature type="compositionally biased region" description="Gly residues" evidence="1">
    <location>
        <begin position="338"/>
        <end position="354"/>
    </location>
</feature>
<proteinExistence type="predicted"/>
<dbReference type="EMBL" id="BAABKB010000021">
    <property type="protein sequence ID" value="GAA5021538.1"/>
    <property type="molecule type" value="Genomic_DNA"/>
</dbReference>
<protein>
    <recommendedName>
        <fullName evidence="5">LPXTG cell wall anchor domain-containing protein</fullName>
    </recommendedName>
</protein>
<feature type="compositionally biased region" description="Low complexity" evidence="1">
    <location>
        <begin position="372"/>
        <end position="389"/>
    </location>
</feature>
<evidence type="ECO:0000256" key="2">
    <source>
        <dbReference type="SAM" id="Phobius"/>
    </source>
</evidence>
<reference evidence="4" key="1">
    <citation type="journal article" date="2019" name="Int. J. Syst. Evol. Microbiol.">
        <title>The Global Catalogue of Microorganisms (GCM) 10K type strain sequencing project: providing services to taxonomists for standard genome sequencing and annotation.</title>
        <authorList>
            <consortium name="The Broad Institute Genomics Platform"/>
            <consortium name="The Broad Institute Genome Sequencing Center for Infectious Disease"/>
            <person name="Wu L."/>
            <person name="Ma J."/>
        </authorList>
    </citation>
    <scope>NUCLEOTIDE SEQUENCE [LARGE SCALE GENOMIC DNA]</scope>
    <source>
        <strain evidence="4">JCM 18409</strain>
    </source>
</reference>
<evidence type="ECO:0000313" key="3">
    <source>
        <dbReference type="EMBL" id="GAA5021538.1"/>
    </source>
</evidence>
<keyword evidence="2" id="KW-0812">Transmembrane</keyword>
<feature type="transmembrane region" description="Helical" evidence="2">
    <location>
        <begin position="404"/>
        <end position="423"/>
    </location>
</feature>
<evidence type="ECO:0000256" key="1">
    <source>
        <dbReference type="SAM" id="MobiDB-lite"/>
    </source>
</evidence>
<keyword evidence="2" id="KW-1133">Transmembrane helix</keyword>
<keyword evidence="4" id="KW-1185">Reference proteome</keyword>
<evidence type="ECO:0000313" key="4">
    <source>
        <dbReference type="Proteomes" id="UP001501759"/>
    </source>
</evidence>